<dbReference type="InterPro" id="IPR023006">
    <property type="entry name" value="YchJ-like"/>
</dbReference>
<dbReference type="PANTHER" id="PTHR33747:SF1">
    <property type="entry name" value="ADENYLATE CYCLASE-ASSOCIATED CAP C-TERMINAL DOMAIN-CONTAINING PROTEIN"/>
    <property type="match status" value="1"/>
</dbReference>
<evidence type="ECO:0000313" key="5">
    <source>
        <dbReference type="Proteomes" id="UP000041882"/>
    </source>
</evidence>
<dbReference type="Pfam" id="PF17775">
    <property type="entry name" value="YchJ_M-like"/>
    <property type="match status" value="1"/>
</dbReference>
<dbReference type="InterPro" id="IPR032710">
    <property type="entry name" value="NTF2-like_dom_sf"/>
</dbReference>
<evidence type="ECO:0000256" key="2">
    <source>
        <dbReference type="HAMAP-Rule" id="MF_00612"/>
    </source>
</evidence>
<dbReference type="Pfam" id="PF02810">
    <property type="entry name" value="SEC-C"/>
    <property type="match status" value="2"/>
</dbReference>
<protein>
    <recommendedName>
        <fullName evidence="2">UPF0225 protein ERS008472_01597</fullName>
    </recommendedName>
</protein>
<dbReference type="RefSeq" id="WP_050113586.1">
    <property type="nucleotide sequence ID" value="NZ_CABHXQ010000079.1"/>
</dbReference>
<dbReference type="SUPFAM" id="SSF103642">
    <property type="entry name" value="Sec-C motif"/>
    <property type="match status" value="1"/>
</dbReference>
<proteinExistence type="inferred from homology"/>
<evidence type="ECO:0000313" key="4">
    <source>
        <dbReference type="EMBL" id="CNH49594.1"/>
    </source>
</evidence>
<reference evidence="5" key="1">
    <citation type="submission" date="2015-03" db="EMBL/GenBank/DDBJ databases">
        <authorList>
            <consortium name="Pathogen Informatics"/>
            <person name="Murphy D."/>
        </authorList>
    </citation>
    <scope>NUCLEOTIDE SEQUENCE [LARGE SCALE GENOMIC DNA]</scope>
    <source>
        <strain evidence="5">IP6945</strain>
    </source>
</reference>
<evidence type="ECO:0000259" key="3">
    <source>
        <dbReference type="Pfam" id="PF17775"/>
    </source>
</evidence>
<accession>A0A0T9P880</accession>
<dbReference type="Proteomes" id="UP000041882">
    <property type="component" value="Unassembled WGS sequence"/>
</dbReference>
<gene>
    <name evidence="4" type="primary">secA_1</name>
    <name evidence="4" type="ORF">ERS008472_01597</name>
</gene>
<dbReference type="AlphaFoldDB" id="A0A0T9P880"/>
<name>A0A0T9P880_9GAMM</name>
<sequence>MSEQCPCGSTLEYQECCAPYILGTQAAVKPAVLMRSRYSAYVKKNVDYLVNTWHPDCNAQEWRDGIIQSFSHTTWHGLTVVAEIESDRDDEAFVEFIARFSDTTSTDTTGVTNTNSTQISSIHERSRFLRINEHWYYIDGIRPSVGRNDACPCGSGKKYKKCCGR</sequence>
<dbReference type="PANTHER" id="PTHR33747">
    <property type="entry name" value="UPF0225 PROTEIN SCO1677"/>
    <property type="match status" value="1"/>
</dbReference>
<dbReference type="NCBIfam" id="NF002449">
    <property type="entry name" value="PRK01617.1"/>
    <property type="match status" value="1"/>
</dbReference>
<dbReference type="HAMAP" id="MF_00612">
    <property type="entry name" value="UPF0225"/>
    <property type="match status" value="1"/>
</dbReference>
<evidence type="ECO:0000256" key="1">
    <source>
        <dbReference type="ARBA" id="ARBA00010839"/>
    </source>
</evidence>
<dbReference type="InterPro" id="IPR004027">
    <property type="entry name" value="SEC_C_motif"/>
</dbReference>
<organism evidence="4 5">
    <name type="scientific">Yersinia thracica</name>
    <dbReference type="NCBI Taxonomy" id="2890319"/>
    <lineage>
        <taxon>Bacteria</taxon>
        <taxon>Pseudomonadati</taxon>
        <taxon>Pseudomonadota</taxon>
        <taxon>Gammaproteobacteria</taxon>
        <taxon>Enterobacterales</taxon>
        <taxon>Yersiniaceae</taxon>
        <taxon>Yersinia</taxon>
    </lineage>
</organism>
<feature type="domain" description="YchJ-like middle NTF2-like" evidence="3">
    <location>
        <begin position="30"/>
        <end position="140"/>
    </location>
</feature>
<dbReference type="EMBL" id="CQAW01000005">
    <property type="protein sequence ID" value="CNH49594.1"/>
    <property type="molecule type" value="Genomic_DNA"/>
</dbReference>
<dbReference type="InterPro" id="IPR048469">
    <property type="entry name" value="YchJ-like_M"/>
</dbReference>
<comment type="similarity">
    <text evidence="1 2">Belongs to the UPF0225 family.</text>
</comment>
<dbReference type="Gene3D" id="3.10.450.50">
    <property type="match status" value="1"/>
</dbReference>
<keyword evidence="5" id="KW-1185">Reference proteome</keyword>
<dbReference type="SUPFAM" id="SSF54427">
    <property type="entry name" value="NTF2-like"/>
    <property type="match status" value="1"/>
</dbReference>